<feature type="domain" description="DUF6879" evidence="1">
    <location>
        <begin position="7"/>
        <end position="169"/>
    </location>
</feature>
<evidence type="ECO:0000313" key="3">
    <source>
        <dbReference type="Proteomes" id="UP001585053"/>
    </source>
</evidence>
<organism evidence="2 3">
    <name type="scientific">Nocardiopsis alba</name>
    <dbReference type="NCBI Taxonomy" id="53437"/>
    <lineage>
        <taxon>Bacteria</taxon>
        <taxon>Bacillati</taxon>
        <taxon>Actinomycetota</taxon>
        <taxon>Actinomycetes</taxon>
        <taxon>Streptosporangiales</taxon>
        <taxon>Nocardiopsidaceae</taxon>
        <taxon>Nocardiopsis</taxon>
    </lineage>
</organism>
<gene>
    <name evidence="2" type="ORF">VSQ78_25615</name>
</gene>
<dbReference type="InterPro" id="IPR049244">
    <property type="entry name" value="DUF6879"/>
</dbReference>
<sequence>MRITQSEFDEIFEGFDSECLHMEMRDSYGTQSEIEPFAKWVNGEVDDFEWMNGWCDTLRRGVDKGKVFRRALVVSEPLSEYQKWAHSTTTPLVEAGEDIRWVPRRRVSSMALPGNDFYLIDGKKVIFMHYSGEGVMEDILVSFERSDVELCRSAFESVWPLAIPHAEYRVD</sequence>
<evidence type="ECO:0000313" key="2">
    <source>
        <dbReference type="EMBL" id="MFB8771095.1"/>
    </source>
</evidence>
<protein>
    <recommendedName>
        <fullName evidence="1">DUF6879 domain-containing protein</fullName>
    </recommendedName>
</protein>
<dbReference type="RefSeq" id="WP_357716902.1">
    <property type="nucleotide sequence ID" value="NZ_JAYMRS010000019.1"/>
</dbReference>
<proteinExistence type="predicted"/>
<evidence type="ECO:0000259" key="1">
    <source>
        <dbReference type="Pfam" id="PF21806"/>
    </source>
</evidence>
<name>A0ABV5E2M0_9ACTN</name>
<keyword evidence="3" id="KW-1185">Reference proteome</keyword>
<reference evidence="2 3" key="1">
    <citation type="submission" date="2024-01" db="EMBL/GenBank/DDBJ databases">
        <title>Genome mining of biosynthetic gene clusters to explore secondary metabolites of Streptomyces sp.</title>
        <authorList>
            <person name="Baig A."/>
            <person name="Ajitkumar Shintre N."/>
            <person name="Kumar H."/>
            <person name="Anbarasu A."/>
            <person name="Ramaiah S."/>
        </authorList>
    </citation>
    <scope>NUCLEOTIDE SEQUENCE [LARGE SCALE GENOMIC DNA]</scope>
    <source>
        <strain evidence="2 3">A01</strain>
    </source>
</reference>
<comment type="caution">
    <text evidence="2">The sequence shown here is derived from an EMBL/GenBank/DDBJ whole genome shotgun (WGS) entry which is preliminary data.</text>
</comment>
<dbReference type="Proteomes" id="UP001585053">
    <property type="component" value="Unassembled WGS sequence"/>
</dbReference>
<accession>A0ABV5E2M0</accession>
<dbReference type="Pfam" id="PF21806">
    <property type="entry name" value="DUF6879"/>
    <property type="match status" value="1"/>
</dbReference>
<dbReference type="EMBL" id="JAYMRS010000019">
    <property type="protein sequence ID" value="MFB8771095.1"/>
    <property type="molecule type" value="Genomic_DNA"/>
</dbReference>